<dbReference type="RefSeq" id="WP_094547878.1">
    <property type="nucleotide sequence ID" value="NZ_MQWB01000001.1"/>
</dbReference>
<dbReference type="GO" id="GO:0005506">
    <property type="term" value="F:iron ion binding"/>
    <property type="evidence" value="ECO:0007669"/>
    <property type="project" value="UniProtKB-UniRule"/>
</dbReference>
<feature type="binding site" evidence="8">
    <location>
        <position position="183"/>
    </location>
    <ligand>
        <name>substrate</name>
    </ligand>
</feature>
<comment type="function">
    <text evidence="8">Required for the formation of a threonylcarbamoyl group on adenosine at position 37 (t(6)A37) in tRNAs that read codons beginning with adenine. Is involved in the transfer of the threonylcarbamoyl moiety of threonylcarbamoyl-AMP (TC-AMP) to the N6 group of A37, together with TsaE and TsaB. TsaD likely plays a direct catalytic role in this reaction.</text>
</comment>
<keyword evidence="1 8" id="KW-0963">Cytoplasm</keyword>
<evidence type="ECO:0000256" key="8">
    <source>
        <dbReference type="HAMAP-Rule" id="MF_01445"/>
    </source>
</evidence>
<protein>
    <recommendedName>
        <fullName evidence="8">tRNA N6-adenosine threonylcarbamoyltransferase</fullName>
        <ecNumber evidence="8">2.3.1.234</ecNumber>
    </recommendedName>
    <alternativeName>
        <fullName evidence="8">N6-L-threonylcarbamoyladenine synthase</fullName>
        <shortName evidence="8">t(6)A synthase</shortName>
    </alternativeName>
    <alternativeName>
        <fullName evidence="8">t(6)A37 threonylcarbamoyladenosine biosynthesis protein TsaD</fullName>
    </alternativeName>
    <alternativeName>
        <fullName evidence="8">tRNA threonylcarbamoyladenosine biosynthesis protein TsaD</fullName>
    </alternativeName>
</protein>
<dbReference type="AlphaFoldDB" id="A0A259TZ14"/>
<evidence type="ECO:0000256" key="5">
    <source>
        <dbReference type="ARBA" id="ARBA00023004"/>
    </source>
</evidence>
<keyword evidence="3 8" id="KW-0819">tRNA processing</keyword>
<name>A0A259TZ14_9BACT</name>
<keyword evidence="5 8" id="KW-0408">Iron</keyword>
<evidence type="ECO:0000256" key="6">
    <source>
        <dbReference type="ARBA" id="ARBA00023315"/>
    </source>
</evidence>
<dbReference type="InterPro" id="IPR022450">
    <property type="entry name" value="TsaD"/>
</dbReference>
<dbReference type="Pfam" id="PF00814">
    <property type="entry name" value="TsaD"/>
    <property type="match status" value="1"/>
</dbReference>
<evidence type="ECO:0000256" key="2">
    <source>
        <dbReference type="ARBA" id="ARBA00022679"/>
    </source>
</evidence>
<evidence type="ECO:0000313" key="10">
    <source>
        <dbReference type="EMBL" id="OZC03015.1"/>
    </source>
</evidence>
<evidence type="ECO:0000256" key="4">
    <source>
        <dbReference type="ARBA" id="ARBA00022723"/>
    </source>
</evidence>
<feature type="binding site" evidence="8">
    <location>
        <position position="170"/>
    </location>
    <ligand>
        <name>substrate</name>
    </ligand>
</feature>
<dbReference type="PANTHER" id="PTHR11735">
    <property type="entry name" value="TRNA N6-ADENOSINE THREONYLCARBAMOYLTRANSFERASE"/>
    <property type="match status" value="1"/>
</dbReference>
<evidence type="ECO:0000259" key="9">
    <source>
        <dbReference type="Pfam" id="PF00814"/>
    </source>
</evidence>
<keyword evidence="2 8" id="KW-0808">Transferase</keyword>
<dbReference type="GO" id="GO:0005737">
    <property type="term" value="C:cytoplasm"/>
    <property type="evidence" value="ECO:0007669"/>
    <property type="project" value="UniProtKB-SubCell"/>
</dbReference>
<dbReference type="InterPro" id="IPR017860">
    <property type="entry name" value="Peptidase_M22_CS"/>
</dbReference>
<comment type="similarity">
    <text evidence="8">Belongs to the KAE1 / TsaD family.</text>
</comment>
<dbReference type="NCBIfam" id="TIGR03723">
    <property type="entry name" value="T6A_TsaD_YgjD"/>
    <property type="match status" value="1"/>
</dbReference>
<reference evidence="10 11" key="1">
    <citation type="submission" date="2016-11" db="EMBL/GenBank/DDBJ databases">
        <title>Study of marine rhodopsin-containing bacteria.</title>
        <authorList>
            <person name="Yoshizawa S."/>
            <person name="Kumagai Y."/>
            <person name="Kogure K."/>
        </authorList>
    </citation>
    <scope>NUCLEOTIDE SEQUENCE [LARGE SCALE GENOMIC DNA]</scope>
    <source>
        <strain evidence="10 11">SG-29</strain>
    </source>
</reference>
<dbReference type="PRINTS" id="PR00789">
    <property type="entry name" value="OSIALOPTASE"/>
</dbReference>
<dbReference type="EMBL" id="MQWB01000001">
    <property type="protein sequence ID" value="OZC03015.1"/>
    <property type="molecule type" value="Genomic_DNA"/>
</dbReference>
<dbReference type="InterPro" id="IPR043129">
    <property type="entry name" value="ATPase_NBD"/>
</dbReference>
<dbReference type="GO" id="GO:0002949">
    <property type="term" value="P:tRNA threonylcarbamoyladenosine modification"/>
    <property type="evidence" value="ECO:0007669"/>
    <property type="project" value="UniProtKB-UniRule"/>
</dbReference>
<dbReference type="NCBIfam" id="TIGR00329">
    <property type="entry name" value="gcp_kae1"/>
    <property type="match status" value="1"/>
</dbReference>
<comment type="subcellular location">
    <subcellularLocation>
        <location evidence="8">Cytoplasm</location>
    </subcellularLocation>
</comment>
<feature type="binding site" evidence="8">
    <location>
        <position position="288"/>
    </location>
    <ligand>
        <name>substrate</name>
    </ligand>
</feature>
<evidence type="ECO:0000256" key="7">
    <source>
        <dbReference type="ARBA" id="ARBA00048117"/>
    </source>
</evidence>
<dbReference type="Proteomes" id="UP000216446">
    <property type="component" value="Unassembled WGS sequence"/>
</dbReference>
<dbReference type="PROSITE" id="PS01016">
    <property type="entry name" value="GLYCOPROTEASE"/>
    <property type="match status" value="1"/>
</dbReference>
<comment type="caution">
    <text evidence="10">The sequence shown here is derived from an EMBL/GenBank/DDBJ whole genome shotgun (WGS) entry which is preliminary data.</text>
</comment>
<dbReference type="HAMAP" id="MF_01445">
    <property type="entry name" value="TsaD"/>
    <property type="match status" value="1"/>
</dbReference>
<feature type="binding site" evidence="8">
    <location>
        <begin position="137"/>
        <end position="141"/>
    </location>
    <ligand>
        <name>substrate</name>
    </ligand>
</feature>
<dbReference type="SUPFAM" id="SSF53067">
    <property type="entry name" value="Actin-like ATPase domain"/>
    <property type="match status" value="1"/>
</dbReference>
<dbReference type="CDD" id="cd24133">
    <property type="entry name" value="ASKHA_NBD_TsaD_bac"/>
    <property type="match status" value="1"/>
</dbReference>
<gene>
    <name evidence="8" type="primary">tsaD</name>
    <name evidence="10" type="ORF">BSZ36_08555</name>
</gene>
<feature type="binding site" evidence="8">
    <location>
        <position position="114"/>
    </location>
    <ligand>
        <name>Fe cation</name>
        <dbReference type="ChEBI" id="CHEBI:24875"/>
    </ligand>
</feature>
<dbReference type="Gene3D" id="3.30.420.40">
    <property type="match status" value="2"/>
</dbReference>
<comment type="cofactor">
    <cofactor evidence="8">
        <name>Fe(2+)</name>
        <dbReference type="ChEBI" id="CHEBI:29033"/>
    </cofactor>
    <text evidence="8">Binds 1 Fe(2+) ion per subunit.</text>
</comment>
<dbReference type="GO" id="GO:0061711">
    <property type="term" value="F:tRNA N(6)-L-threonylcarbamoyladenine synthase activity"/>
    <property type="evidence" value="ECO:0007669"/>
    <property type="project" value="UniProtKB-EC"/>
</dbReference>
<dbReference type="InterPro" id="IPR017861">
    <property type="entry name" value="KAE1/TsaD"/>
</dbReference>
<keyword evidence="6 8" id="KW-0012">Acyltransferase</keyword>
<dbReference type="EC" id="2.3.1.234" evidence="8"/>
<dbReference type="InParanoid" id="A0A259TZ14"/>
<evidence type="ECO:0000256" key="1">
    <source>
        <dbReference type="ARBA" id="ARBA00022490"/>
    </source>
</evidence>
<comment type="catalytic activity">
    <reaction evidence="7 8">
        <text>L-threonylcarbamoyladenylate + adenosine(37) in tRNA = N(6)-L-threonylcarbamoyladenosine(37) in tRNA + AMP + H(+)</text>
        <dbReference type="Rhea" id="RHEA:37059"/>
        <dbReference type="Rhea" id="RHEA-COMP:10162"/>
        <dbReference type="Rhea" id="RHEA-COMP:10163"/>
        <dbReference type="ChEBI" id="CHEBI:15378"/>
        <dbReference type="ChEBI" id="CHEBI:73682"/>
        <dbReference type="ChEBI" id="CHEBI:74411"/>
        <dbReference type="ChEBI" id="CHEBI:74418"/>
        <dbReference type="ChEBI" id="CHEBI:456215"/>
        <dbReference type="EC" id="2.3.1.234"/>
    </reaction>
</comment>
<proteinExistence type="inferred from homology"/>
<sequence length="347" mass="35630">MTPEQPPILAIESSCDDTAAAVWAGGRLASSVVASQRVHEGWGGVVPELASRAHQRLIVPTVKTALEEAGVPLAEVGAIAVTYGPGLAGSLLVGLSTAKGLALGLGIPLIGVNHLEGHVYSVFVDEPHPAFPFLCLTVSGGHTLLTLVREGFVHEELGRTRDDAAGEAFDKVARLLGLGYPGGPHIDRLAASGDATQFALPSPRITNHKSRSVADFSFSGLKTAVRYTVADAPEAAGMAPDAWLEANRADVAAAFQHAASEALVGALSDAVRQTGVQDVAIVGGVSANSGLRAAAQEASGAEGWTLHMPAMRFSVDNAAMIAVTAAFKWAAGETDDLSLGAEPSLKL</sequence>
<organism evidence="10 11">
    <name type="scientific">Rubricoccus marinus</name>
    <dbReference type="NCBI Taxonomy" id="716817"/>
    <lineage>
        <taxon>Bacteria</taxon>
        <taxon>Pseudomonadati</taxon>
        <taxon>Rhodothermota</taxon>
        <taxon>Rhodothermia</taxon>
        <taxon>Rhodothermales</taxon>
        <taxon>Rubricoccaceae</taxon>
        <taxon>Rubricoccus</taxon>
    </lineage>
</organism>
<dbReference type="OrthoDB" id="9806197at2"/>
<keyword evidence="4 8" id="KW-0479">Metal-binding</keyword>
<feature type="binding site" evidence="8">
    <location>
        <position position="118"/>
    </location>
    <ligand>
        <name>Fe cation</name>
        <dbReference type="ChEBI" id="CHEBI:24875"/>
    </ligand>
</feature>
<evidence type="ECO:0000256" key="3">
    <source>
        <dbReference type="ARBA" id="ARBA00022694"/>
    </source>
</evidence>
<dbReference type="FunCoup" id="A0A259TZ14">
    <property type="interactions" value="526"/>
</dbReference>
<feature type="domain" description="Gcp-like" evidence="9">
    <location>
        <begin position="29"/>
        <end position="322"/>
    </location>
</feature>
<dbReference type="PANTHER" id="PTHR11735:SF6">
    <property type="entry name" value="TRNA N6-ADENOSINE THREONYLCARBAMOYLTRANSFERASE, MITOCHONDRIAL"/>
    <property type="match status" value="1"/>
</dbReference>
<dbReference type="InterPro" id="IPR000905">
    <property type="entry name" value="Gcp-like_dom"/>
</dbReference>
<accession>A0A259TZ14</accession>
<feature type="binding site" evidence="8">
    <location>
        <position position="187"/>
    </location>
    <ligand>
        <name>substrate</name>
    </ligand>
</feature>
<keyword evidence="11" id="KW-1185">Reference proteome</keyword>
<feature type="binding site" evidence="8">
    <location>
        <position position="316"/>
    </location>
    <ligand>
        <name>Fe cation</name>
        <dbReference type="ChEBI" id="CHEBI:24875"/>
    </ligand>
</feature>
<dbReference type="FunFam" id="3.30.420.40:FF:000040">
    <property type="entry name" value="tRNA N6-adenosine threonylcarbamoyltransferase"/>
    <property type="match status" value="1"/>
</dbReference>
<evidence type="ECO:0000313" key="11">
    <source>
        <dbReference type="Proteomes" id="UP000216446"/>
    </source>
</evidence>